<dbReference type="PANTHER" id="PTHR47354">
    <property type="entry name" value="NADH OXIDOREDUCTASE HCR"/>
    <property type="match status" value="1"/>
</dbReference>
<keyword evidence="3" id="KW-0479">Metal-binding</keyword>
<dbReference type="SUPFAM" id="SSF63380">
    <property type="entry name" value="Riboflavin synthase domain-like"/>
    <property type="match status" value="1"/>
</dbReference>
<sequence>MQDSIEVVVKSVTHEAKGINAWELCHPDGRELPPFTAGAHIGLHLANGMVRSYSLCNSQDERHRYVVAVNHDPHSRGGSRFIHEALRAGDRLRIWTPRNNFALVENAPHVVFIAGGIGITPLYSMIQRLESIGRSWELHYSARVREACAFRESLKALDTSCPGRVQFNFDQEPGGHLTDIAALIAQAPPDAHLYCCGPNPMLQVFEQTVTLLGRPPSQIHVEYFAAHEEAATAGGFTVVLARSNRSFQVEPGHTILDTLLDNHVDVPFSCRQGVCGACETRVIDGSPDHRDSLLSPEEKASNATIMICCSGCKSEKLVLDI</sequence>
<keyword evidence="6" id="KW-0411">Iron-sulfur</keyword>
<dbReference type="EMBL" id="CP007783">
    <property type="protein sequence ID" value="AIO33256.1"/>
    <property type="molecule type" value="Genomic_DNA"/>
</dbReference>
<evidence type="ECO:0000256" key="4">
    <source>
        <dbReference type="ARBA" id="ARBA00023002"/>
    </source>
</evidence>
<evidence type="ECO:0000256" key="1">
    <source>
        <dbReference type="ARBA" id="ARBA00022630"/>
    </source>
</evidence>
<accession>A0AAN0VMT6</accession>
<dbReference type="InterPro" id="IPR017938">
    <property type="entry name" value="Riboflavin_synthase-like_b-brl"/>
</dbReference>
<evidence type="ECO:0000313" key="10">
    <source>
        <dbReference type="Proteomes" id="UP000029413"/>
    </source>
</evidence>
<evidence type="ECO:0000256" key="3">
    <source>
        <dbReference type="ARBA" id="ARBA00022723"/>
    </source>
</evidence>
<dbReference type="InterPro" id="IPR012675">
    <property type="entry name" value="Beta-grasp_dom_sf"/>
</dbReference>
<dbReference type="CDD" id="cd06185">
    <property type="entry name" value="PDR_like"/>
    <property type="match status" value="1"/>
</dbReference>
<dbReference type="SUPFAM" id="SSF52343">
    <property type="entry name" value="Ferredoxin reductase-like, C-terminal NADP-linked domain"/>
    <property type="match status" value="1"/>
</dbReference>
<evidence type="ECO:0000313" key="9">
    <source>
        <dbReference type="EMBL" id="AIO33256.1"/>
    </source>
</evidence>
<dbReference type="AlphaFoldDB" id="A0AAN0VMT6"/>
<dbReference type="Gene3D" id="3.10.20.30">
    <property type="match status" value="1"/>
</dbReference>
<keyword evidence="5" id="KW-0408">Iron</keyword>
<dbReference type="InterPro" id="IPR006058">
    <property type="entry name" value="2Fe2S_fd_BS"/>
</dbReference>
<dbReference type="Proteomes" id="UP000029413">
    <property type="component" value="Chromosome 1"/>
</dbReference>
<keyword evidence="4" id="KW-0560">Oxidoreductase</keyword>
<evidence type="ECO:0000256" key="2">
    <source>
        <dbReference type="ARBA" id="ARBA00022714"/>
    </source>
</evidence>
<dbReference type="InterPro" id="IPR050415">
    <property type="entry name" value="MRET"/>
</dbReference>
<keyword evidence="2" id="KW-0001">2Fe-2S</keyword>
<dbReference type="InterPro" id="IPR039261">
    <property type="entry name" value="FNR_nucleotide-bd"/>
</dbReference>
<name>A0AAN0VMT6_9BURK</name>
<feature type="domain" description="FAD-binding FR-type" evidence="8">
    <location>
        <begin position="2"/>
        <end position="104"/>
    </location>
</feature>
<gene>
    <name evidence="9" type="ORF">DM39_1986</name>
</gene>
<dbReference type="Gene3D" id="2.40.30.10">
    <property type="entry name" value="Translation factors"/>
    <property type="match status" value="1"/>
</dbReference>
<dbReference type="PANTHER" id="PTHR47354:SF1">
    <property type="entry name" value="CARNITINE MONOOXYGENASE REDUCTASE SUBUNIT"/>
    <property type="match status" value="1"/>
</dbReference>
<proteinExistence type="predicted"/>
<dbReference type="GO" id="GO:0046872">
    <property type="term" value="F:metal ion binding"/>
    <property type="evidence" value="ECO:0007669"/>
    <property type="project" value="UniProtKB-KW"/>
</dbReference>
<keyword evidence="1" id="KW-0285">Flavoprotein</keyword>
<dbReference type="PROSITE" id="PS00197">
    <property type="entry name" value="2FE2S_FER_1"/>
    <property type="match status" value="1"/>
</dbReference>
<dbReference type="SUPFAM" id="SSF54292">
    <property type="entry name" value="2Fe-2S ferredoxin-like"/>
    <property type="match status" value="1"/>
</dbReference>
<dbReference type="InterPro" id="IPR001041">
    <property type="entry name" value="2Fe-2S_ferredoxin-type"/>
</dbReference>
<dbReference type="KEGG" id="bcen:DM39_1986"/>
<dbReference type="InterPro" id="IPR001433">
    <property type="entry name" value="OxRdtase_FAD/NAD-bd"/>
</dbReference>
<protein>
    <submittedName>
        <fullName evidence="9">2Fe-2S iron-sulfur cluster binding domain protein</fullName>
    </submittedName>
</protein>
<evidence type="ECO:0000256" key="6">
    <source>
        <dbReference type="ARBA" id="ARBA00023014"/>
    </source>
</evidence>
<dbReference type="GO" id="GO:0051537">
    <property type="term" value="F:2 iron, 2 sulfur cluster binding"/>
    <property type="evidence" value="ECO:0007669"/>
    <property type="project" value="UniProtKB-KW"/>
</dbReference>
<dbReference type="PROSITE" id="PS51085">
    <property type="entry name" value="2FE2S_FER_2"/>
    <property type="match status" value="1"/>
</dbReference>
<evidence type="ECO:0000256" key="5">
    <source>
        <dbReference type="ARBA" id="ARBA00023004"/>
    </source>
</evidence>
<dbReference type="Gene3D" id="3.40.50.80">
    <property type="entry name" value="Nucleotide-binding domain of ferredoxin-NADP reductase (FNR) module"/>
    <property type="match status" value="1"/>
</dbReference>
<feature type="domain" description="2Fe-2S ferredoxin-type" evidence="7">
    <location>
        <begin position="236"/>
        <end position="321"/>
    </location>
</feature>
<reference evidence="9 10" key="1">
    <citation type="submission" date="2014-05" db="EMBL/GenBank/DDBJ databases">
        <authorList>
            <person name="Bishop-Lilly K.A."/>
            <person name="Broomall S.M."/>
            <person name="Chain P.S."/>
            <person name="Chertkov O."/>
            <person name="Coyne S.R."/>
            <person name="Daligault H.E."/>
            <person name="Davenport K.W."/>
            <person name="Erkkila T."/>
            <person name="Frey K.G."/>
            <person name="Gibbons H.S."/>
            <person name="Gu W."/>
            <person name="Jaissle J."/>
            <person name="Johnson S.L."/>
            <person name="Koroleva G.I."/>
            <person name="Ladner J.T."/>
            <person name="Lo C.-C."/>
            <person name="Minogue T.D."/>
            <person name="Munk C."/>
            <person name="Palacios G.F."/>
            <person name="Redden C.L."/>
            <person name="Rosenzweig C.N."/>
            <person name="Scholz M.B."/>
            <person name="Teshima H."/>
            <person name="Xu Y."/>
        </authorList>
    </citation>
    <scope>NUCLEOTIDE SEQUENCE [LARGE SCALE GENOMIC DNA]</scope>
    <source>
        <strain evidence="9 10">DDS 22E-1</strain>
    </source>
</reference>
<evidence type="ECO:0000259" key="8">
    <source>
        <dbReference type="PROSITE" id="PS51384"/>
    </source>
</evidence>
<dbReference type="PROSITE" id="PS51384">
    <property type="entry name" value="FAD_FR"/>
    <property type="match status" value="1"/>
</dbReference>
<dbReference type="CDD" id="cd00207">
    <property type="entry name" value="fer2"/>
    <property type="match status" value="1"/>
</dbReference>
<evidence type="ECO:0000259" key="7">
    <source>
        <dbReference type="PROSITE" id="PS51085"/>
    </source>
</evidence>
<dbReference type="Pfam" id="PF00111">
    <property type="entry name" value="Fer2"/>
    <property type="match status" value="1"/>
</dbReference>
<dbReference type="InterPro" id="IPR017927">
    <property type="entry name" value="FAD-bd_FR_type"/>
</dbReference>
<keyword evidence="10" id="KW-1185">Reference proteome</keyword>
<dbReference type="PRINTS" id="PR00409">
    <property type="entry name" value="PHDIOXRDTASE"/>
</dbReference>
<organism evidence="9 10">
    <name type="scientific">Burkholderia cenocepacia</name>
    <dbReference type="NCBI Taxonomy" id="95486"/>
    <lineage>
        <taxon>Bacteria</taxon>
        <taxon>Pseudomonadati</taxon>
        <taxon>Pseudomonadota</taxon>
        <taxon>Betaproteobacteria</taxon>
        <taxon>Burkholderiales</taxon>
        <taxon>Burkholderiaceae</taxon>
        <taxon>Burkholderia</taxon>
        <taxon>Burkholderia cepacia complex</taxon>
    </lineage>
</organism>
<dbReference type="Pfam" id="PF00175">
    <property type="entry name" value="NAD_binding_1"/>
    <property type="match status" value="1"/>
</dbReference>
<dbReference type="InterPro" id="IPR036010">
    <property type="entry name" value="2Fe-2S_ferredoxin-like_sf"/>
</dbReference>
<dbReference type="GO" id="GO:0016491">
    <property type="term" value="F:oxidoreductase activity"/>
    <property type="evidence" value="ECO:0007669"/>
    <property type="project" value="UniProtKB-KW"/>
</dbReference>